<dbReference type="InterPro" id="IPR013424">
    <property type="entry name" value="Ice-binding_C"/>
</dbReference>
<comment type="caution">
    <text evidence="3">The sequence shown here is derived from an EMBL/GenBank/DDBJ whole genome shotgun (WGS) entry which is preliminary data.</text>
</comment>
<keyword evidence="1" id="KW-0732">Signal</keyword>
<dbReference type="Proteomes" id="UP001198602">
    <property type="component" value="Unassembled WGS sequence"/>
</dbReference>
<evidence type="ECO:0000259" key="2">
    <source>
        <dbReference type="Pfam" id="PF07589"/>
    </source>
</evidence>
<organism evidence="3 4">
    <name type="scientific">Massilia hydrophila</name>
    <dbReference type="NCBI Taxonomy" id="3044279"/>
    <lineage>
        <taxon>Bacteria</taxon>
        <taxon>Pseudomonadati</taxon>
        <taxon>Pseudomonadota</taxon>
        <taxon>Betaproteobacteria</taxon>
        <taxon>Burkholderiales</taxon>
        <taxon>Oxalobacteraceae</taxon>
        <taxon>Telluria group</taxon>
        <taxon>Massilia</taxon>
    </lineage>
</organism>
<gene>
    <name evidence="3" type="ORF">LE190_20060</name>
</gene>
<feature type="signal peptide" evidence="1">
    <location>
        <begin position="1"/>
        <end position="25"/>
    </location>
</feature>
<feature type="domain" description="Ice-binding protein C-terminal" evidence="2">
    <location>
        <begin position="267"/>
        <end position="289"/>
    </location>
</feature>
<proteinExistence type="predicted"/>
<feature type="chain" id="PRO_5046348401" evidence="1">
    <location>
        <begin position="26"/>
        <end position="291"/>
    </location>
</feature>
<dbReference type="NCBIfam" id="TIGR02595">
    <property type="entry name" value="PEP_CTERM"/>
    <property type="match status" value="1"/>
</dbReference>
<protein>
    <submittedName>
        <fullName evidence="3">PEP-CTERM sorting domain-containing protein</fullName>
    </submittedName>
</protein>
<evidence type="ECO:0000256" key="1">
    <source>
        <dbReference type="SAM" id="SignalP"/>
    </source>
</evidence>
<name>A0ABS7YFN5_9BURK</name>
<evidence type="ECO:0000313" key="4">
    <source>
        <dbReference type="Proteomes" id="UP001198602"/>
    </source>
</evidence>
<reference evidence="3 4" key="1">
    <citation type="submission" date="2021-07" db="EMBL/GenBank/DDBJ databases">
        <title>Characterization of Violacein-producing bacteria and related species.</title>
        <authorList>
            <person name="Wilson H.S."/>
            <person name="De Leon M.E."/>
        </authorList>
    </citation>
    <scope>NUCLEOTIDE SEQUENCE [LARGE SCALE GENOMIC DNA]</scope>
    <source>
        <strain evidence="3 4">HSC-2F05</strain>
    </source>
</reference>
<evidence type="ECO:0000313" key="3">
    <source>
        <dbReference type="EMBL" id="MCA1858208.1"/>
    </source>
</evidence>
<accession>A0ABS7YFN5</accession>
<dbReference type="Pfam" id="PF07589">
    <property type="entry name" value="PEP-CTERM"/>
    <property type="match status" value="1"/>
</dbReference>
<dbReference type="RefSeq" id="WP_225240369.1">
    <property type="nucleotide sequence ID" value="NZ_JAHYBX010000012.1"/>
</dbReference>
<keyword evidence="4" id="KW-1185">Reference proteome</keyword>
<sequence>MNTRKIFAAAAGFALALGLSAPASALVLVAGDLKITINSYNASTVNYGNTAGVKCTTVATCNSVSKIKKAPKAIGGEDTWGIFSVQSISRVSNGSLIYTAGQNGEYLTGMFGGIQDTYVEVDGIMSPSTLALGTGGWLNMYLNNQNYNASYGPGGRMGPEGYKGITNIGGELALSANFGSGVLGGYSDYTYLSSFANNSISGSAQAYLDVTGGLWKDLFDTNSQRDPNGGAHDLFMKVTYGQTGASRGAGWTVDVSGDVMGEVAGEAPEPGSLALLGLGLAGLGALRRRRA</sequence>
<dbReference type="EMBL" id="JAHYBX010000012">
    <property type="protein sequence ID" value="MCA1858208.1"/>
    <property type="molecule type" value="Genomic_DNA"/>
</dbReference>